<sequence>MAPRRPHRHRPWTAATAAGVLTLILPAVTLARLYARTGSLLPLAWTGILSSVTFLNYGYDKMQARNNEWRIRETSLHILELLGGWPGALAGQHFFQHKTRKTSFQFVFWTIVLGWQGLWWALLRGEIQFPRQQM</sequence>
<evidence type="ECO:0000313" key="2">
    <source>
        <dbReference type="EMBL" id="KAH7123653.1"/>
    </source>
</evidence>
<feature type="transmembrane region" description="Helical" evidence="1">
    <location>
        <begin position="40"/>
        <end position="59"/>
    </location>
</feature>
<dbReference type="OrthoDB" id="10259680at2759"/>
<dbReference type="AlphaFoldDB" id="A0A9P9DQX8"/>
<dbReference type="InterPro" id="IPR010718">
    <property type="entry name" value="DUF1294"/>
</dbReference>
<gene>
    <name evidence="2" type="ORF">B0J11DRAFT_436035</name>
</gene>
<reference evidence="2" key="1">
    <citation type="journal article" date="2021" name="Nat. Commun.">
        <title>Genetic determinants of endophytism in the Arabidopsis root mycobiome.</title>
        <authorList>
            <person name="Mesny F."/>
            <person name="Miyauchi S."/>
            <person name="Thiergart T."/>
            <person name="Pickel B."/>
            <person name="Atanasova L."/>
            <person name="Karlsson M."/>
            <person name="Huettel B."/>
            <person name="Barry K.W."/>
            <person name="Haridas S."/>
            <person name="Chen C."/>
            <person name="Bauer D."/>
            <person name="Andreopoulos W."/>
            <person name="Pangilinan J."/>
            <person name="LaButti K."/>
            <person name="Riley R."/>
            <person name="Lipzen A."/>
            <person name="Clum A."/>
            <person name="Drula E."/>
            <person name="Henrissat B."/>
            <person name="Kohler A."/>
            <person name="Grigoriev I.V."/>
            <person name="Martin F.M."/>
            <person name="Hacquard S."/>
        </authorList>
    </citation>
    <scope>NUCLEOTIDE SEQUENCE</scope>
    <source>
        <strain evidence="2">MPI-CAGE-CH-0243</strain>
    </source>
</reference>
<organism evidence="2 3">
    <name type="scientific">Dendryphion nanum</name>
    <dbReference type="NCBI Taxonomy" id="256645"/>
    <lineage>
        <taxon>Eukaryota</taxon>
        <taxon>Fungi</taxon>
        <taxon>Dikarya</taxon>
        <taxon>Ascomycota</taxon>
        <taxon>Pezizomycotina</taxon>
        <taxon>Dothideomycetes</taxon>
        <taxon>Pleosporomycetidae</taxon>
        <taxon>Pleosporales</taxon>
        <taxon>Torulaceae</taxon>
        <taxon>Dendryphion</taxon>
    </lineage>
</organism>
<evidence type="ECO:0000256" key="1">
    <source>
        <dbReference type="SAM" id="Phobius"/>
    </source>
</evidence>
<proteinExistence type="predicted"/>
<dbReference type="Proteomes" id="UP000700596">
    <property type="component" value="Unassembled WGS sequence"/>
</dbReference>
<protein>
    <recommendedName>
        <fullName evidence="4">DUF1294-domain-containing protein</fullName>
    </recommendedName>
</protein>
<keyword evidence="1" id="KW-0812">Transmembrane</keyword>
<accession>A0A9P9DQX8</accession>
<evidence type="ECO:0008006" key="4">
    <source>
        <dbReference type="Google" id="ProtNLM"/>
    </source>
</evidence>
<name>A0A9P9DQX8_9PLEO</name>
<keyword evidence="1" id="KW-0472">Membrane</keyword>
<keyword evidence="1" id="KW-1133">Transmembrane helix</keyword>
<feature type="transmembrane region" description="Helical" evidence="1">
    <location>
        <begin position="106"/>
        <end position="123"/>
    </location>
</feature>
<dbReference type="Pfam" id="PF06961">
    <property type="entry name" value="DUF1294"/>
    <property type="match status" value="1"/>
</dbReference>
<feature type="transmembrane region" description="Helical" evidence="1">
    <location>
        <begin position="12"/>
        <end position="34"/>
    </location>
</feature>
<evidence type="ECO:0000313" key="3">
    <source>
        <dbReference type="Proteomes" id="UP000700596"/>
    </source>
</evidence>
<dbReference type="EMBL" id="JAGMWT010000008">
    <property type="protein sequence ID" value="KAH7123653.1"/>
    <property type="molecule type" value="Genomic_DNA"/>
</dbReference>
<keyword evidence="3" id="KW-1185">Reference proteome</keyword>
<comment type="caution">
    <text evidence="2">The sequence shown here is derived from an EMBL/GenBank/DDBJ whole genome shotgun (WGS) entry which is preliminary data.</text>
</comment>